<dbReference type="Proteomes" id="UP000187001">
    <property type="component" value="Unassembled WGS sequence"/>
</dbReference>
<evidence type="ECO:0000313" key="2">
    <source>
        <dbReference type="Proteomes" id="UP000187001"/>
    </source>
</evidence>
<evidence type="ECO:0000313" key="1">
    <source>
        <dbReference type="EMBL" id="OMC51967.1"/>
    </source>
</evidence>
<name>A0ABD6QU85_MYCFO</name>
<organism evidence="1 2">
    <name type="scientific">Mycolicibacterium fortuitum</name>
    <name type="common">Mycobacterium fortuitum</name>
    <dbReference type="NCBI Taxonomy" id="1766"/>
    <lineage>
        <taxon>Bacteria</taxon>
        <taxon>Bacillati</taxon>
        <taxon>Actinomycetota</taxon>
        <taxon>Actinomycetes</taxon>
        <taxon>Mycobacteriales</taxon>
        <taxon>Mycobacteriaceae</taxon>
        <taxon>Mycolicibacterium</taxon>
    </lineage>
</organism>
<comment type="caution">
    <text evidence="1">The sequence shown here is derived from an EMBL/GenBank/DDBJ whole genome shotgun (WGS) entry which is preliminary data.</text>
</comment>
<dbReference type="EMBL" id="MBER01000010">
    <property type="protein sequence ID" value="OMC51967.1"/>
    <property type="molecule type" value="Genomic_DNA"/>
</dbReference>
<protein>
    <submittedName>
        <fullName evidence="1">Uncharacterized protein</fullName>
    </submittedName>
</protein>
<accession>A0ABD6QU85</accession>
<dbReference type="RefSeq" id="WP_076202768.1">
    <property type="nucleotide sequence ID" value="NZ_MBER01000010.1"/>
</dbReference>
<proteinExistence type="predicted"/>
<dbReference type="AlphaFoldDB" id="A0ABD6QU85"/>
<reference evidence="1 2" key="1">
    <citation type="submission" date="2016-07" db="EMBL/GenBank/DDBJ databases">
        <authorList>
            <person name="Sutton G."/>
            <person name="Brinkac L."/>
            <person name="Sanka R."/>
            <person name="Adams M."/>
            <person name="Lau E."/>
            <person name="Kumar A."/>
            <person name="Macaden R."/>
        </authorList>
    </citation>
    <scope>NUCLEOTIDE SEQUENCE [LARGE SCALE GENOMIC DNA]</scope>
    <source>
        <strain evidence="1 2">GA-0871</strain>
    </source>
</reference>
<sequence>MTTFHVKPSSYFGDEATVATGDRDGLRLFVDTLRSALSGDEAGFDCDGIRYRIARRSGAAELAQGNGTVVFRLDGAKISEVADLTGALIASNTAGHHYVDIDSPTSTLVISVDECG</sequence>
<gene>
    <name evidence="1" type="ORF">A5742_17705</name>
</gene>